<reference evidence="3 4" key="1">
    <citation type="submission" date="2019-02" db="EMBL/GenBank/DDBJ databases">
        <title>Deep-cultivation of Planctomycetes and their phenomic and genomic characterization uncovers novel biology.</title>
        <authorList>
            <person name="Wiegand S."/>
            <person name="Jogler M."/>
            <person name="Boedeker C."/>
            <person name="Pinto D."/>
            <person name="Vollmers J."/>
            <person name="Rivas-Marin E."/>
            <person name="Kohn T."/>
            <person name="Peeters S.H."/>
            <person name="Heuer A."/>
            <person name="Rast P."/>
            <person name="Oberbeckmann S."/>
            <person name="Bunk B."/>
            <person name="Jeske O."/>
            <person name="Meyerdierks A."/>
            <person name="Storesund J.E."/>
            <person name="Kallscheuer N."/>
            <person name="Luecker S."/>
            <person name="Lage O.M."/>
            <person name="Pohl T."/>
            <person name="Merkel B.J."/>
            <person name="Hornburger P."/>
            <person name="Mueller R.-W."/>
            <person name="Bruemmer F."/>
            <person name="Labrenz M."/>
            <person name="Spormann A.M."/>
            <person name="Op den Camp H."/>
            <person name="Overmann J."/>
            <person name="Amann R."/>
            <person name="Jetten M.S.M."/>
            <person name="Mascher T."/>
            <person name="Medema M.H."/>
            <person name="Devos D.P."/>
            <person name="Kaster A.-K."/>
            <person name="Ovreas L."/>
            <person name="Rohde M."/>
            <person name="Galperin M.Y."/>
            <person name="Jogler C."/>
        </authorList>
    </citation>
    <scope>NUCLEOTIDE SEQUENCE [LARGE SCALE GENOMIC DNA]</scope>
    <source>
        <strain evidence="3 4">Pan216</strain>
    </source>
</reference>
<protein>
    <submittedName>
        <fullName evidence="3">4-carboxy-2-hydroxymuconate-6-semialdehyde dehydrogenase</fullName>
        <ecNumber evidence="3">1.1.1.312</ecNumber>
    </submittedName>
</protein>
<proteinExistence type="predicted"/>
<dbReference type="OrthoDB" id="9788246at2"/>
<dbReference type="Gene3D" id="3.40.50.720">
    <property type="entry name" value="NAD(P)-binding Rossmann-like Domain"/>
    <property type="match status" value="1"/>
</dbReference>
<dbReference type="GO" id="GO:0050606">
    <property type="term" value="F:4-carboxy-2-hydroxymuconate semialdehyde hemiacetal dehydrogenase activity"/>
    <property type="evidence" value="ECO:0007669"/>
    <property type="project" value="UniProtKB-EC"/>
</dbReference>
<dbReference type="Gene3D" id="3.30.360.10">
    <property type="entry name" value="Dihydrodipicolinate Reductase, domain 2"/>
    <property type="match status" value="1"/>
</dbReference>
<dbReference type="AlphaFoldDB" id="A0A518B839"/>
<feature type="domain" description="Gfo/Idh/MocA-like oxidoreductase N-terminal" evidence="1">
    <location>
        <begin position="34"/>
        <end position="157"/>
    </location>
</feature>
<keyword evidence="3" id="KW-0560">Oxidoreductase</keyword>
<dbReference type="PANTHER" id="PTHR43818:SF5">
    <property type="entry name" value="OXIDOREDUCTASE FAMILY PROTEIN"/>
    <property type="match status" value="1"/>
</dbReference>
<evidence type="ECO:0000259" key="2">
    <source>
        <dbReference type="Pfam" id="PF19051"/>
    </source>
</evidence>
<dbReference type="InterPro" id="IPR000683">
    <property type="entry name" value="Gfo/Idh/MocA-like_OxRdtase_N"/>
</dbReference>
<dbReference type="InterPro" id="IPR050463">
    <property type="entry name" value="Gfo/Idh/MocA_oxidrdct_glycsds"/>
</dbReference>
<evidence type="ECO:0000313" key="4">
    <source>
        <dbReference type="Proteomes" id="UP000317093"/>
    </source>
</evidence>
<dbReference type="KEGG" id="knv:Pan216_39870"/>
<dbReference type="Proteomes" id="UP000317093">
    <property type="component" value="Chromosome"/>
</dbReference>
<sequence length="484" mass="53647">MGMNRRDFVKSSALATAAIGFPNILRAGSPNEEIRIACVGIKGRGTSHIAGHQGQDNVRVVALCDVDEDVLNGRAKSFEKKYDLKVDRVKDLRKLLERDDIDAVSLATPNHQHAIQSIWAAQAGKDVYVEKPVSHNVWEGRQLVNAARKYDRIIQTGTQSRSSPSLKEAAEFVQAGKLGKIQYAVGTCYKPRKSIGKLDKPLDISDSIDYDLWCGPAAKVDLYRPKLHYDWHWDFNTGNGDMGNQGIHQMDIARWFLGEDELSPVIFSLGGRLGYEDAGNTPNTQTVYHGYKNAPLIFETRGLPTSKEAQKSGWKPMDNYRGSRVGVIVQCEDGYVVIPSYTSVKAYDNNGKEIEKWSGGGNHFKNFISAVRSRKKSDLNAEILDGHLSSALCHTGAISHQMGSKMSADQIAAQIKDNALFAESFDRMAKHLEANGVDVETASITAGPMLEMDPKTERFTNNDEANELLTRNYRKPFVVPEINS</sequence>
<dbReference type="InterPro" id="IPR036291">
    <property type="entry name" value="NAD(P)-bd_dom_sf"/>
</dbReference>
<keyword evidence="4" id="KW-1185">Reference proteome</keyword>
<dbReference type="PROSITE" id="PS51318">
    <property type="entry name" value="TAT"/>
    <property type="match status" value="1"/>
</dbReference>
<dbReference type="SUPFAM" id="SSF55347">
    <property type="entry name" value="Glyceraldehyde-3-phosphate dehydrogenase-like, C-terminal domain"/>
    <property type="match status" value="1"/>
</dbReference>
<dbReference type="PANTHER" id="PTHR43818">
    <property type="entry name" value="BCDNA.GH03377"/>
    <property type="match status" value="1"/>
</dbReference>
<evidence type="ECO:0000259" key="1">
    <source>
        <dbReference type="Pfam" id="PF01408"/>
    </source>
</evidence>
<dbReference type="InterPro" id="IPR006311">
    <property type="entry name" value="TAT_signal"/>
</dbReference>
<accession>A0A518B839</accession>
<dbReference type="GO" id="GO:0000166">
    <property type="term" value="F:nucleotide binding"/>
    <property type="evidence" value="ECO:0007669"/>
    <property type="project" value="InterPro"/>
</dbReference>
<dbReference type="Pfam" id="PF01408">
    <property type="entry name" value="GFO_IDH_MocA"/>
    <property type="match status" value="1"/>
</dbReference>
<feature type="domain" description="Gfo/Idh/MocA-like oxidoreductase bacterial type C-terminal" evidence="2">
    <location>
        <begin position="200"/>
        <end position="278"/>
    </location>
</feature>
<dbReference type="EC" id="1.1.1.312" evidence="3"/>
<dbReference type="EMBL" id="CP036279">
    <property type="protein sequence ID" value="QDU63112.1"/>
    <property type="molecule type" value="Genomic_DNA"/>
</dbReference>
<dbReference type="RefSeq" id="WP_145260334.1">
    <property type="nucleotide sequence ID" value="NZ_CP036279.1"/>
</dbReference>
<name>A0A518B839_9BACT</name>
<dbReference type="SUPFAM" id="SSF51735">
    <property type="entry name" value="NAD(P)-binding Rossmann-fold domains"/>
    <property type="match status" value="1"/>
</dbReference>
<dbReference type="InterPro" id="IPR043906">
    <property type="entry name" value="Gfo/Idh/MocA_OxRdtase_bact_C"/>
</dbReference>
<organism evidence="3 4">
    <name type="scientific">Kolteria novifilia</name>
    <dbReference type="NCBI Taxonomy" id="2527975"/>
    <lineage>
        <taxon>Bacteria</taxon>
        <taxon>Pseudomonadati</taxon>
        <taxon>Planctomycetota</taxon>
        <taxon>Planctomycetia</taxon>
        <taxon>Kolteriales</taxon>
        <taxon>Kolteriaceae</taxon>
        <taxon>Kolteria</taxon>
    </lineage>
</organism>
<gene>
    <name evidence="3" type="primary">ligC_2</name>
    <name evidence="3" type="ORF">Pan216_39870</name>
</gene>
<evidence type="ECO:0000313" key="3">
    <source>
        <dbReference type="EMBL" id="QDU63112.1"/>
    </source>
</evidence>
<dbReference type="Pfam" id="PF19051">
    <property type="entry name" value="GFO_IDH_MocA_C2"/>
    <property type="match status" value="1"/>
</dbReference>